<proteinExistence type="predicted"/>
<gene>
    <name evidence="1" type="ORF">METZ01_LOCUS120032</name>
</gene>
<sequence length="388" mass="43910">MRVFFQKRIIISGGNFPISNSVTIIALLVIFLSTNTLAFAQSIIIKGQFWGSVMHGDDPPIGRSSFETTLGYIPMLSLARNLYNDRFVDLEWGYRMGKVYAGDYAISNTEEPYRLWLRYSSDQIEARLGLQKIAFGPAMVLRSLAWFDTIDPKDPTGQTDAVEAFRLRVFPTSSLALWLWSINNDQDTLSYGGRAELSTSIGEWGLTYHQDPAEMGQNVGQFPIFISGPHQRAAVDYRYDGYFGFWFEGTGIFADSKQDVELNRFTLFTLGADYTIPVGSGLLIMAETMKINGSSTAANSSSEQTYTALMASLPINMLHQLMFITQIDWDNSHMYNYLRWGVTYDHFSLNFILSISPRRDDYNMAKEYLPKTVAGFGTGLQFMLIYNH</sequence>
<protein>
    <submittedName>
        <fullName evidence="1">Uncharacterized protein</fullName>
    </submittedName>
</protein>
<dbReference type="AlphaFoldDB" id="A0A381XR26"/>
<evidence type="ECO:0000313" key="1">
    <source>
        <dbReference type="EMBL" id="SVA67178.1"/>
    </source>
</evidence>
<reference evidence="1" key="1">
    <citation type="submission" date="2018-05" db="EMBL/GenBank/DDBJ databases">
        <authorList>
            <person name="Lanie J.A."/>
            <person name="Ng W.-L."/>
            <person name="Kazmierczak K.M."/>
            <person name="Andrzejewski T.M."/>
            <person name="Davidsen T.M."/>
            <person name="Wayne K.J."/>
            <person name="Tettelin H."/>
            <person name="Glass J.I."/>
            <person name="Rusch D."/>
            <person name="Podicherti R."/>
            <person name="Tsui H.-C.T."/>
            <person name="Winkler M.E."/>
        </authorList>
    </citation>
    <scope>NUCLEOTIDE SEQUENCE</scope>
</reference>
<accession>A0A381XR26</accession>
<dbReference type="EMBL" id="UINC01016063">
    <property type="protein sequence ID" value="SVA67178.1"/>
    <property type="molecule type" value="Genomic_DNA"/>
</dbReference>
<organism evidence="1">
    <name type="scientific">marine metagenome</name>
    <dbReference type="NCBI Taxonomy" id="408172"/>
    <lineage>
        <taxon>unclassified sequences</taxon>
        <taxon>metagenomes</taxon>
        <taxon>ecological metagenomes</taxon>
    </lineage>
</organism>
<name>A0A381XR26_9ZZZZ</name>